<comment type="caution">
    <text evidence="2">The sequence shown here is derived from an EMBL/GenBank/DDBJ whole genome shotgun (WGS) entry which is preliminary data.</text>
</comment>
<evidence type="ECO:0000313" key="2">
    <source>
        <dbReference type="EMBL" id="OBU04832.1"/>
    </source>
</evidence>
<evidence type="ECO:0000259" key="1">
    <source>
        <dbReference type="Pfam" id="PF25181"/>
    </source>
</evidence>
<dbReference type="Pfam" id="PF25181">
    <property type="entry name" value="Phage_Bbp19"/>
    <property type="match status" value="1"/>
</dbReference>
<sequence length="107" mass="12215">MTEQQESYLLTPEEEAGLAIERREQQKRADADLKAVMSTEEGRRFMWVLLSDSNVFSCSFAQDPYLTAFKEGCRNFGLQVFEGLHRVCPELYALMAGEAAKQQEKQS</sequence>
<name>A0A1B8H6X9_9GAMM</name>
<dbReference type="Proteomes" id="UP000092247">
    <property type="component" value="Unassembled WGS sequence"/>
</dbReference>
<proteinExistence type="predicted"/>
<organism evidence="2 3">
    <name type="scientific">Morganella psychrotolerans</name>
    <dbReference type="NCBI Taxonomy" id="368603"/>
    <lineage>
        <taxon>Bacteria</taxon>
        <taxon>Pseudomonadati</taxon>
        <taxon>Pseudomonadota</taxon>
        <taxon>Gammaproteobacteria</taxon>
        <taxon>Enterobacterales</taxon>
        <taxon>Morganellaceae</taxon>
        <taxon>Morganella</taxon>
    </lineage>
</organism>
<feature type="domain" description="Bbp19-like phage" evidence="1">
    <location>
        <begin position="34"/>
        <end position="96"/>
    </location>
</feature>
<dbReference type="AlphaFoldDB" id="A0A1B8H6X9"/>
<reference evidence="2 3" key="1">
    <citation type="submission" date="2016-06" db="EMBL/GenBank/DDBJ databases">
        <authorList>
            <person name="Kjaerup R.B."/>
            <person name="Dalgaard T.S."/>
            <person name="Juul-Madsen H.R."/>
        </authorList>
    </citation>
    <scope>NUCLEOTIDE SEQUENCE [LARGE SCALE GENOMIC DNA]</scope>
    <source>
        <strain evidence="2 3">GCSL-Mp3</strain>
    </source>
</reference>
<accession>A0A1B8H6X9</accession>
<dbReference type="RefSeq" id="WP_067424728.1">
    <property type="nucleotide sequence ID" value="NZ_LZEX01000034.1"/>
</dbReference>
<protein>
    <recommendedName>
        <fullName evidence="1">Bbp19-like phage domain-containing protein</fullName>
    </recommendedName>
</protein>
<evidence type="ECO:0000313" key="3">
    <source>
        <dbReference type="Proteomes" id="UP000092247"/>
    </source>
</evidence>
<gene>
    <name evidence="2" type="ORF">AYY17_08025</name>
</gene>
<dbReference type="EMBL" id="LZEX01000034">
    <property type="protein sequence ID" value="OBU04832.1"/>
    <property type="molecule type" value="Genomic_DNA"/>
</dbReference>
<dbReference type="InterPro" id="IPR057447">
    <property type="entry name" value="Bbp19-like_phage"/>
</dbReference>